<dbReference type="PANTHER" id="PTHR37013">
    <property type="entry name" value="INTEGRAL MEMBRANE PROTEIN (AFU_ORTHOLOGUE AFUA_1G05950)-RELATED"/>
    <property type="match status" value="1"/>
</dbReference>
<keyword evidence="3" id="KW-1185">Reference proteome</keyword>
<evidence type="ECO:0000313" key="3">
    <source>
        <dbReference type="Proteomes" id="UP000800235"/>
    </source>
</evidence>
<dbReference type="AlphaFoldDB" id="A0A9P4NEK2"/>
<comment type="caution">
    <text evidence="2">The sequence shown here is derived from an EMBL/GenBank/DDBJ whole genome shotgun (WGS) entry which is preliminary data.</text>
</comment>
<proteinExistence type="predicted"/>
<dbReference type="PANTHER" id="PTHR37013:SF5">
    <property type="entry name" value="INTEGRAL MEMBRANE PROTEIN"/>
    <property type="match status" value="1"/>
</dbReference>
<gene>
    <name evidence="2" type="ORF">EJ08DRAFT_86908</name>
</gene>
<protein>
    <submittedName>
        <fullName evidence="2">Uncharacterized protein</fullName>
    </submittedName>
</protein>
<feature type="transmembrane region" description="Helical" evidence="1">
    <location>
        <begin position="21"/>
        <end position="44"/>
    </location>
</feature>
<evidence type="ECO:0000256" key="1">
    <source>
        <dbReference type="SAM" id="Phobius"/>
    </source>
</evidence>
<evidence type="ECO:0000313" key="2">
    <source>
        <dbReference type="EMBL" id="KAF2416998.1"/>
    </source>
</evidence>
<feature type="transmembrane region" description="Helical" evidence="1">
    <location>
        <begin position="196"/>
        <end position="213"/>
    </location>
</feature>
<dbReference type="EMBL" id="MU007146">
    <property type="protein sequence ID" value="KAF2416998.1"/>
    <property type="molecule type" value="Genomic_DNA"/>
</dbReference>
<feature type="transmembrane region" description="Helical" evidence="1">
    <location>
        <begin position="164"/>
        <end position="184"/>
    </location>
</feature>
<feature type="transmembrane region" description="Helical" evidence="1">
    <location>
        <begin position="80"/>
        <end position="96"/>
    </location>
</feature>
<keyword evidence="1" id="KW-0812">Transmembrane</keyword>
<keyword evidence="1" id="KW-0472">Membrane</keyword>
<dbReference type="Proteomes" id="UP000800235">
    <property type="component" value="Unassembled WGS sequence"/>
</dbReference>
<dbReference type="OrthoDB" id="405906at2759"/>
<feature type="transmembrane region" description="Helical" evidence="1">
    <location>
        <begin position="51"/>
        <end position="74"/>
    </location>
</feature>
<keyword evidence="1" id="KW-1133">Transmembrane helix</keyword>
<sequence>MASDYVVTANLVGLTAWQGEFAVACLSLSLLCCFELAVLTITLWNKKSKIYFWSIAVATFCSLCYTIGGFLYFFAPPSVASKWLCALVSCIGYWIYTPAEFTVMYTRLHLLRPSRRVLLVCKIVLISEWLLFTTPNAILSFAALVSPDLKFANAYSYTQRIEPAVYVSVSVMLSCVYIYHAFVMFKKYGDKKIQGLLIRLVYTNLFLVALGVGNIVSEYVGGGVVQSSYIAFFYSFQLKIELWMLNEIGLLASETLERLENSRPKKRERILLTLYLYHAI</sequence>
<feature type="transmembrane region" description="Helical" evidence="1">
    <location>
        <begin position="117"/>
        <end position="144"/>
    </location>
</feature>
<accession>A0A9P4NEK2</accession>
<name>A0A9P4NEK2_9PEZI</name>
<organism evidence="2 3">
    <name type="scientific">Tothia fuscella</name>
    <dbReference type="NCBI Taxonomy" id="1048955"/>
    <lineage>
        <taxon>Eukaryota</taxon>
        <taxon>Fungi</taxon>
        <taxon>Dikarya</taxon>
        <taxon>Ascomycota</taxon>
        <taxon>Pezizomycotina</taxon>
        <taxon>Dothideomycetes</taxon>
        <taxon>Pleosporomycetidae</taxon>
        <taxon>Venturiales</taxon>
        <taxon>Cylindrosympodiaceae</taxon>
        <taxon>Tothia</taxon>
    </lineage>
</organism>
<reference evidence="2" key="1">
    <citation type="journal article" date="2020" name="Stud. Mycol.">
        <title>101 Dothideomycetes genomes: a test case for predicting lifestyles and emergence of pathogens.</title>
        <authorList>
            <person name="Haridas S."/>
            <person name="Albert R."/>
            <person name="Binder M."/>
            <person name="Bloem J."/>
            <person name="Labutti K."/>
            <person name="Salamov A."/>
            <person name="Andreopoulos B."/>
            <person name="Baker S."/>
            <person name="Barry K."/>
            <person name="Bills G."/>
            <person name="Bluhm B."/>
            <person name="Cannon C."/>
            <person name="Castanera R."/>
            <person name="Culley D."/>
            <person name="Daum C."/>
            <person name="Ezra D."/>
            <person name="Gonzalez J."/>
            <person name="Henrissat B."/>
            <person name="Kuo A."/>
            <person name="Liang C."/>
            <person name="Lipzen A."/>
            <person name="Lutzoni F."/>
            <person name="Magnuson J."/>
            <person name="Mondo S."/>
            <person name="Nolan M."/>
            <person name="Ohm R."/>
            <person name="Pangilinan J."/>
            <person name="Park H.-J."/>
            <person name="Ramirez L."/>
            <person name="Alfaro M."/>
            <person name="Sun H."/>
            <person name="Tritt A."/>
            <person name="Yoshinaga Y."/>
            <person name="Zwiers L.-H."/>
            <person name="Turgeon B."/>
            <person name="Goodwin S."/>
            <person name="Spatafora J."/>
            <person name="Crous P."/>
            <person name="Grigoriev I."/>
        </authorList>
    </citation>
    <scope>NUCLEOTIDE SEQUENCE</scope>
    <source>
        <strain evidence="2">CBS 130266</strain>
    </source>
</reference>